<dbReference type="Gene3D" id="2.120.10.30">
    <property type="entry name" value="TolB, C-terminal domain"/>
    <property type="match status" value="1"/>
</dbReference>
<reference evidence="7" key="2">
    <citation type="submission" date="2020-11" db="EMBL/GenBank/DDBJ databases">
        <authorList>
            <person name="McCartney M.A."/>
            <person name="Auch B."/>
            <person name="Kono T."/>
            <person name="Mallez S."/>
            <person name="Becker A."/>
            <person name="Gohl D.M."/>
            <person name="Silverstein K.A.T."/>
            <person name="Koren S."/>
            <person name="Bechman K.B."/>
            <person name="Herman A."/>
            <person name="Abrahante J.E."/>
            <person name="Garbe J."/>
        </authorList>
    </citation>
    <scope>NUCLEOTIDE SEQUENCE</scope>
    <source>
        <strain evidence="7">Duluth1</strain>
        <tissue evidence="7">Whole animal</tissue>
    </source>
</reference>
<dbReference type="GO" id="GO:0051015">
    <property type="term" value="F:actin filament binding"/>
    <property type="evidence" value="ECO:0007669"/>
    <property type="project" value="InterPro"/>
</dbReference>
<dbReference type="Gene3D" id="3.30.160.60">
    <property type="entry name" value="Classic Zinc Finger"/>
    <property type="match status" value="1"/>
</dbReference>
<evidence type="ECO:0000256" key="3">
    <source>
        <dbReference type="PROSITE-ProRule" id="PRU00024"/>
    </source>
</evidence>
<proteinExistence type="predicted"/>
<keyword evidence="4" id="KW-0175">Coiled coil</keyword>
<feature type="domain" description="B box-type" evidence="6">
    <location>
        <begin position="77"/>
        <end position="118"/>
    </location>
</feature>
<dbReference type="InterPro" id="IPR047153">
    <property type="entry name" value="TRIM45/56/19-like"/>
</dbReference>
<dbReference type="SUPFAM" id="SSF57845">
    <property type="entry name" value="B-box zinc-binding domain"/>
    <property type="match status" value="1"/>
</dbReference>
<evidence type="ECO:0000256" key="1">
    <source>
        <dbReference type="ARBA" id="ARBA00004496"/>
    </source>
</evidence>
<keyword evidence="3" id="KW-0479">Metal-binding</keyword>
<reference evidence="7" key="1">
    <citation type="journal article" date="2019" name="bioRxiv">
        <title>The Genome of the Zebra Mussel, Dreissena polymorpha: A Resource for Invasive Species Research.</title>
        <authorList>
            <person name="McCartney M.A."/>
            <person name="Auch B."/>
            <person name="Kono T."/>
            <person name="Mallez S."/>
            <person name="Zhang Y."/>
            <person name="Obille A."/>
            <person name="Becker A."/>
            <person name="Abrahante J.E."/>
            <person name="Garbe J."/>
            <person name="Badalamenti J.P."/>
            <person name="Herman A."/>
            <person name="Mangelson H."/>
            <person name="Liachko I."/>
            <person name="Sullivan S."/>
            <person name="Sone E.D."/>
            <person name="Koren S."/>
            <person name="Silverstein K.A.T."/>
            <person name="Beckman K.B."/>
            <person name="Gohl D.M."/>
        </authorList>
    </citation>
    <scope>NUCLEOTIDE SEQUENCE</scope>
    <source>
        <strain evidence="7">Duluth1</strain>
        <tissue evidence="7">Whole animal</tissue>
    </source>
</reference>
<dbReference type="SUPFAM" id="SSF101898">
    <property type="entry name" value="NHL repeat"/>
    <property type="match status" value="1"/>
</dbReference>
<evidence type="ECO:0000313" key="8">
    <source>
        <dbReference type="Proteomes" id="UP000828390"/>
    </source>
</evidence>
<gene>
    <name evidence="7" type="ORF">DPMN_149602</name>
</gene>
<dbReference type="SUPFAM" id="SSF47220">
    <property type="entry name" value="alpha-catenin/vinculin-like"/>
    <property type="match status" value="1"/>
</dbReference>
<keyword evidence="5" id="KW-0472">Membrane</keyword>
<feature type="coiled-coil region" evidence="4">
    <location>
        <begin position="128"/>
        <end position="190"/>
    </location>
</feature>
<evidence type="ECO:0000259" key="6">
    <source>
        <dbReference type="PROSITE" id="PS50119"/>
    </source>
</evidence>
<dbReference type="InterPro" id="IPR036723">
    <property type="entry name" value="Alpha-catenin/vinculin-like_sf"/>
</dbReference>
<sequence length="561" mass="63667">MATSLRLVYKSSDIILDYCCTPCEEDNLKTEAEVYCEKCTTFYCGSCINMHKQLYKKHTTYGRSDIKYWPVAKPTRDLIEKCELHTEEKLKLYCEDHKQICCNTCVSLDHRQCTTVNLIKDAVKTQSIADLQQLFAEINTMLQQLTQLRKSGEANIRSLHELYKKSAQDIHKFRQKINEALDELEAMTTMKLDFAMKTIESDLKTDIDNCSKVYEELNCFKDVMQDISDKNTELVFVACKKWLNKKKQSESLLQRMSTQTGITFSFQTHDNIGTFLSELSGLGTVIHERLVDQDRPLSVIAKSYFSVKTTSEKLFIQSMCGVCCLPDGQLLVTDLYNKSLKLLNKQYQVVSNCHFDGFAYNVCHIGKTDVVVTLDDNKDTGELKYVTVDKGTLVKGKTLQLKHRCFGICHRQGELYITSRRALYKYDLNGKQLKKLYEGSSESSVFTCDITYNGDKIFVINRRDDMLLTLANDGTVLSKFSDPELKSPWGVHVTYAGQVLVCCEKTNTIMQVHSDGKKKIASMSLEADGYKSPMSVFYNLISASVVVGIGSSPSIVVLKVK</sequence>
<keyword evidence="3" id="KW-0862">Zinc</keyword>
<dbReference type="AlphaFoldDB" id="A0A9D4J551"/>
<dbReference type="Proteomes" id="UP000828390">
    <property type="component" value="Unassembled WGS sequence"/>
</dbReference>
<dbReference type="PROSITE" id="PS50119">
    <property type="entry name" value="ZF_BBOX"/>
    <property type="match status" value="2"/>
</dbReference>
<organism evidence="7 8">
    <name type="scientific">Dreissena polymorpha</name>
    <name type="common">Zebra mussel</name>
    <name type="synonym">Mytilus polymorpha</name>
    <dbReference type="NCBI Taxonomy" id="45954"/>
    <lineage>
        <taxon>Eukaryota</taxon>
        <taxon>Metazoa</taxon>
        <taxon>Spiralia</taxon>
        <taxon>Lophotrochozoa</taxon>
        <taxon>Mollusca</taxon>
        <taxon>Bivalvia</taxon>
        <taxon>Autobranchia</taxon>
        <taxon>Heteroconchia</taxon>
        <taxon>Euheterodonta</taxon>
        <taxon>Imparidentia</taxon>
        <taxon>Neoheterodontei</taxon>
        <taxon>Myida</taxon>
        <taxon>Dreissenoidea</taxon>
        <taxon>Dreissenidae</taxon>
        <taxon>Dreissena</taxon>
    </lineage>
</organism>
<dbReference type="PANTHER" id="PTHR25462:SF296">
    <property type="entry name" value="MEIOTIC P26, ISOFORM F"/>
    <property type="match status" value="1"/>
</dbReference>
<evidence type="ECO:0000256" key="2">
    <source>
        <dbReference type="ARBA" id="ARBA00022490"/>
    </source>
</evidence>
<keyword evidence="3" id="KW-0863">Zinc-finger</keyword>
<dbReference type="InterPro" id="IPR000315">
    <property type="entry name" value="Znf_B-box"/>
</dbReference>
<feature type="domain" description="B box-type" evidence="6">
    <location>
        <begin position="23"/>
        <end position="63"/>
    </location>
</feature>
<dbReference type="GO" id="GO:0005737">
    <property type="term" value="C:cytoplasm"/>
    <property type="evidence" value="ECO:0007669"/>
    <property type="project" value="UniProtKB-SubCell"/>
</dbReference>
<comment type="subcellular location">
    <subcellularLocation>
        <location evidence="1">Cytoplasm</location>
    </subcellularLocation>
</comment>
<evidence type="ECO:0000256" key="5">
    <source>
        <dbReference type="SAM" id="Phobius"/>
    </source>
</evidence>
<feature type="transmembrane region" description="Helical" evidence="5">
    <location>
        <begin position="536"/>
        <end position="558"/>
    </location>
</feature>
<keyword evidence="8" id="KW-1185">Reference proteome</keyword>
<dbReference type="PANTHER" id="PTHR25462">
    <property type="entry name" value="BONUS, ISOFORM C-RELATED"/>
    <property type="match status" value="1"/>
</dbReference>
<dbReference type="GO" id="GO:0008270">
    <property type="term" value="F:zinc ion binding"/>
    <property type="evidence" value="ECO:0007669"/>
    <property type="project" value="UniProtKB-KW"/>
</dbReference>
<evidence type="ECO:0000313" key="7">
    <source>
        <dbReference type="EMBL" id="KAH3796038.1"/>
    </source>
</evidence>
<keyword evidence="5" id="KW-0812">Transmembrane</keyword>
<keyword evidence="5" id="KW-1133">Transmembrane helix</keyword>
<dbReference type="OrthoDB" id="6108862at2759"/>
<name>A0A9D4J551_DREPO</name>
<dbReference type="EMBL" id="JAIWYP010000007">
    <property type="protein sequence ID" value="KAH3796038.1"/>
    <property type="molecule type" value="Genomic_DNA"/>
</dbReference>
<accession>A0A9D4J551</accession>
<dbReference type="CDD" id="cd19756">
    <property type="entry name" value="Bbox2"/>
    <property type="match status" value="1"/>
</dbReference>
<protein>
    <recommendedName>
        <fullName evidence="6">B box-type domain-containing protein</fullName>
    </recommendedName>
</protein>
<keyword evidence="2" id="KW-0963">Cytoplasm</keyword>
<dbReference type="InterPro" id="IPR011042">
    <property type="entry name" value="6-blade_b-propeller_TolB-like"/>
</dbReference>
<comment type="caution">
    <text evidence="7">The sequence shown here is derived from an EMBL/GenBank/DDBJ whole genome shotgun (WGS) entry which is preliminary data.</text>
</comment>
<evidence type="ECO:0000256" key="4">
    <source>
        <dbReference type="SAM" id="Coils"/>
    </source>
</evidence>
<dbReference type="Gene3D" id="1.20.120.810">
    <property type="entry name" value="Vinculin, Vh2 four-helix bundle"/>
    <property type="match status" value="1"/>
</dbReference>
<dbReference type="GO" id="GO:0007155">
    <property type="term" value="P:cell adhesion"/>
    <property type="evidence" value="ECO:0007669"/>
    <property type="project" value="InterPro"/>
</dbReference>